<evidence type="ECO:0000313" key="3">
    <source>
        <dbReference type="Proteomes" id="UP000237381"/>
    </source>
</evidence>
<dbReference type="InterPro" id="IPR009061">
    <property type="entry name" value="DNA-bd_dom_put_sf"/>
</dbReference>
<accession>A0A2S4LX52</accession>
<comment type="caution">
    <text evidence="2">The sequence shown here is derived from an EMBL/GenBank/DDBJ whole genome shotgun (WGS) entry which is preliminary data.</text>
</comment>
<name>A0A2S4LX52_9BURK</name>
<dbReference type="EMBL" id="PQGA01000020">
    <property type="protein sequence ID" value="POR47034.1"/>
    <property type="molecule type" value="Genomic_DNA"/>
</dbReference>
<dbReference type="AlphaFoldDB" id="A0A2S4LX52"/>
<proteinExistence type="predicted"/>
<evidence type="ECO:0008006" key="4">
    <source>
        <dbReference type="Google" id="ProtNLM"/>
    </source>
</evidence>
<sequence length="125" mass="13963">MDIVHFNQRQLAARWGVSEATLERWRSDGIGPRYLKLVGKVLYRHVDVEAFEEASARAATPGKRKPRAQTAPVDESSIPDRSFDFSRLVGPAQRWYHVVGAQGGKVASNAHSLFESDNNASELRD</sequence>
<evidence type="ECO:0000256" key="1">
    <source>
        <dbReference type="SAM" id="MobiDB-lite"/>
    </source>
</evidence>
<evidence type="ECO:0000313" key="2">
    <source>
        <dbReference type="EMBL" id="POR47034.1"/>
    </source>
</evidence>
<feature type="region of interest" description="Disordered" evidence="1">
    <location>
        <begin position="55"/>
        <end position="77"/>
    </location>
</feature>
<dbReference type="SUPFAM" id="SSF46955">
    <property type="entry name" value="Putative DNA-binding domain"/>
    <property type="match status" value="1"/>
</dbReference>
<keyword evidence="3" id="KW-1185">Reference proteome</keyword>
<dbReference type="Proteomes" id="UP000237381">
    <property type="component" value="Unassembled WGS sequence"/>
</dbReference>
<organism evidence="2 3">
    <name type="scientific">Paraburkholderia eburnea</name>
    <dbReference type="NCBI Taxonomy" id="1189126"/>
    <lineage>
        <taxon>Bacteria</taxon>
        <taxon>Pseudomonadati</taxon>
        <taxon>Pseudomonadota</taxon>
        <taxon>Betaproteobacteria</taxon>
        <taxon>Burkholderiales</taxon>
        <taxon>Burkholderiaceae</taxon>
        <taxon>Paraburkholderia</taxon>
    </lineage>
</organism>
<gene>
    <name evidence="2" type="ORF">B0G62_12027</name>
</gene>
<reference evidence="2 3" key="1">
    <citation type="submission" date="2018-01" db="EMBL/GenBank/DDBJ databases">
        <title>Genomic Encyclopedia of Type Strains, Phase III (KMG-III): the genomes of soil and plant-associated and newly described type strains.</title>
        <authorList>
            <person name="Whitman W."/>
        </authorList>
    </citation>
    <scope>NUCLEOTIDE SEQUENCE [LARGE SCALE GENOMIC DNA]</scope>
    <source>
        <strain evidence="2 3">JCM 18070</strain>
    </source>
</reference>
<protein>
    <recommendedName>
        <fullName evidence="4">Helix-turn-helix protein</fullName>
    </recommendedName>
</protein>